<protein>
    <submittedName>
        <fullName evidence="3">Uncharacterized protein</fullName>
    </submittedName>
</protein>
<dbReference type="GO" id="GO:0003714">
    <property type="term" value="F:transcription corepressor activity"/>
    <property type="evidence" value="ECO:0007669"/>
    <property type="project" value="InterPro"/>
</dbReference>
<dbReference type="InterPro" id="IPR022709">
    <property type="entry name" value="SCAI"/>
</dbReference>
<evidence type="ECO:0000256" key="2">
    <source>
        <dbReference type="SAM" id="SignalP"/>
    </source>
</evidence>
<feature type="signal peptide" evidence="2">
    <location>
        <begin position="1"/>
        <end position="25"/>
    </location>
</feature>
<feature type="region of interest" description="Disordered" evidence="1">
    <location>
        <begin position="390"/>
        <end position="432"/>
    </location>
</feature>
<evidence type="ECO:0000256" key="1">
    <source>
        <dbReference type="SAM" id="MobiDB-lite"/>
    </source>
</evidence>
<organism evidence="3">
    <name type="scientific">Cyprideis torosa</name>
    <dbReference type="NCBI Taxonomy" id="163714"/>
    <lineage>
        <taxon>Eukaryota</taxon>
        <taxon>Metazoa</taxon>
        <taxon>Ecdysozoa</taxon>
        <taxon>Arthropoda</taxon>
        <taxon>Crustacea</taxon>
        <taxon>Oligostraca</taxon>
        <taxon>Ostracoda</taxon>
        <taxon>Podocopa</taxon>
        <taxon>Podocopida</taxon>
        <taxon>Cytherocopina</taxon>
        <taxon>Cytheroidea</taxon>
        <taxon>Cytherideidae</taxon>
        <taxon>Cyprideis</taxon>
    </lineage>
</organism>
<keyword evidence="2" id="KW-0732">Signal</keyword>
<name>A0A7R8WFH6_9CRUS</name>
<evidence type="ECO:0000313" key="3">
    <source>
        <dbReference type="EMBL" id="CAD7230728.1"/>
    </source>
</evidence>
<feature type="region of interest" description="Disordered" evidence="1">
    <location>
        <begin position="312"/>
        <end position="332"/>
    </location>
</feature>
<dbReference type="Pfam" id="PF12070">
    <property type="entry name" value="SCAI"/>
    <property type="match status" value="1"/>
</dbReference>
<accession>A0A7R8WFH6</accession>
<gene>
    <name evidence="3" type="ORF">CTOB1V02_LOCUS8584</name>
</gene>
<dbReference type="GO" id="GO:0006351">
    <property type="term" value="P:DNA-templated transcription"/>
    <property type="evidence" value="ECO:0007669"/>
    <property type="project" value="InterPro"/>
</dbReference>
<reference evidence="3" key="1">
    <citation type="submission" date="2020-11" db="EMBL/GenBank/DDBJ databases">
        <authorList>
            <person name="Tran Van P."/>
        </authorList>
    </citation>
    <scope>NUCLEOTIDE SEQUENCE</scope>
</reference>
<feature type="compositionally biased region" description="Low complexity" evidence="1">
    <location>
        <begin position="390"/>
        <end position="409"/>
    </location>
</feature>
<sequence>PIHLAFFGDDFLRLLLLRFVFCTVALRLHRGFRLPQFLPTSLPALPEMDLTEHANLQRLIWELAVAVDGRSHFVDPGEVFQIFPPAPHCVRPKKTKKWLNAASGRRQRVSCAGAKLLNVATRKCVVNWCCCCYWFPSVIECRRLSYRQSIAPSNPSPHLPTADVDAAENLRPVKNPEDQLLNALQFSRIRREYVPVVSNRLVTWVGDPWAWLVGWGLIGVQLIVGLQGRGLVGKGEGDDRNDQLLRRIVVVQGKKDLPHPRKRLWSKEMFFAVPQSSCFDLTDSHHLKKSSFYRCPDLELIEERKDEFQIKQTDPRHRMSSPGAEEALATPVSKEIRDRGRIWSRTRVSRLLGIPRPLRMCTLGSMAPMSSVALRWASCSDSRWGKWAESTGAPGSSLSSSPEGSVTLSDVEPPDSCSSSATTVENTSSTSGSVACCPLLSSVCSALSGRSHRWSKKNSPMTRINNKKHWLVNRITRTRFSITHACSIITHSCSISYSCSTDEKKSERA</sequence>
<feature type="chain" id="PRO_5043635767" evidence="2">
    <location>
        <begin position="26"/>
        <end position="509"/>
    </location>
</feature>
<proteinExistence type="predicted"/>
<dbReference type="EMBL" id="OB662912">
    <property type="protein sequence ID" value="CAD7230728.1"/>
    <property type="molecule type" value="Genomic_DNA"/>
</dbReference>
<dbReference type="AlphaFoldDB" id="A0A7R8WFH6"/>
<feature type="compositionally biased region" description="Polar residues" evidence="1">
    <location>
        <begin position="416"/>
        <end position="432"/>
    </location>
</feature>
<feature type="non-terminal residue" evidence="3">
    <location>
        <position position="1"/>
    </location>
</feature>